<proteinExistence type="inferred from homology"/>
<name>A0ABR5F6N0_9ACTN</name>
<evidence type="ECO:0000313" key="6">
    <source>
        <dbReference type="Proteomes" id="UP000035425"/>
    </source>
</evidence>
<organism evidence="5 6">
    <name type="scientific">Protofrankia coriariae</name>
    <dbReference type="NCBI Taxonomy" id="1562887"/>
    <lineage>
        <taxon>Bacteria</taxon>
        <taxon>Bacillati</taxon>
        <taxon>Actinomycetota</taxon>
        <taxon>Actinomycetes</taxon>
        <taxon>Frankiales</taxon>
        <taxon>Frankiaceae</taxon>
        <taxon>Protofrankia</taxon>
    </lineage>
</organism>
<accession>A0ABR5F6N0</accession>
<evidence type="ECO:0000313" key="5">
    <source>
        <dbReference type="EMBL" id="KLL12384.1"/>
    </source>
</evidence>
<gene>
    <name evidence="5" type="ORF">FrCorBMG51_05090</name>
</gene>
<evidence type="ECO:0000259" key="4">
    <source>
        <dbReference type="Pfam" id="PF22818"/>
    </source>
</evidence>
<protein>
    <recommendedName>
        <fullName evidence="4">ApeI dehydratase-like domain-containing protein</fullName>
    </recommendedName>
</protein>
<keyword evidence="2" id="KW-0456">Lyase</keyword>
<keyword evidence="3" id="KW-0472">Membrane</keyword>
<evidence type="ECO:0000256" key="1">
    <source>
        <dbReference type="ARBA" id="ARBA00009174"/>
    </source>
</evidence>
<keyword evidence="3" id="KW-0812">Transmembrane</keyword>
<dbReference type="Pfam" id="PF22818">
    <property type="entry name" value="ApeI-like"/>
    <property type="match status" value="1"/>
</dbReference>
<keyword evidence="3" id="KW-1133">Transmembrane helix</keyword>
<dbReference type="PANTHER" id="PTHR30272:SF1">
    <property type="entry name" value="3-HYDROXYACYL-[ACYL-CARRIER-PROTEIN] DEHYDRATASE"/>
    <property type="match status" value="1"/>
</dbReference>
<comment type="similarity">
    <text evidence="1">Belongs to the thioester dehydratase family. FabZ subfamily.</text>
</comment>
<dbReference type="Proteomes" id="UP000035425">
    <property type="component" value="Unassembled WGS sequence"/>
</dbReference>
<evidence type="ECO:0000256" key="3">
    <source>
        <dbReference type="SAM" id="Phobius"/>
    </source>
</evidence>
<keyword evidence="6" id="KW-1185">Reference proteome</keyword>
<dbReference type="PANTHER" id="PTHR30272">
    <property type="entry name" value="3-HYDROXYACYL-[ACYL-CARRIER-PROTEIN] DEHYDRATASE"/>
    <property type="match status" value="1"/>
</dbReference>
<feature type="transmembrane region" description="Helical" evidence="3">
    <location>
        <begin position="49"/>
        <end position="70"/>
    </location>
</feature>
<feature type="domain" description="ApeI dehydratase-like" evidence="4">
    <location>
        <begin position="24"/>
        <end position="105"/>
    </location>
</feature>
<dbReference type="SUPFAM" id="SSF54637">
    <property type="entry name" value="Thioesterase/thiol ester dehydrase-isomerase"/>
    <property type="match status" value="1"/>
</dbReference>
<reference evidence="5 6" key="1">
    <citation type="submission" date="2014-12" db="EMBL/GenBank/DDBJ databases">
        <title>Frankia sp. BMG5.1 draft genome.</title>
        <authorList>
            <person name="Gtari M."/>
            <person name="Ghodhbane-Gtari F."/>
            <person name="Nouioui I."/>
            <person name="Ktari A."/>
            <person name="Hezbri K."/>
            <person name="Mimouni W."/>
            <person name="Sbissi I."/>
            <person name="Ayari A."/>
            <person name="Yamanaka T."/>
            <person name="Normand P."/>
            <person name="Tisa L.S."/>
            <person name="Boudabous A."/>
        </authorList>
    </citation>
    <scope>NUCLEOTIDE SEQUENCE [LARGE SCALE GENOMIC DNA]</scope>
    <source>
        <strain evidence="5 6">BMG5.1</strain>
    </source>
</reference>
<dbReference type="InterPro" id="IPR029069">
    <property type="entry name" value="HotDog_dom_sf"/>
</dbReference>
<dbReference type="InterPro" id="IPR054545">
    <property type="entry name" value="ApeI-like"/>
</dbReference>
<dbReference type="EMBL" id="JWIO01000005">
    <property type="protein sequence ID" value="KLL12384.1"/>
    <property type="molecule type" value="Genomic_DNA"/>
</dbReference>
<dbReference type="Gene3D" id="3.10.129.10">
    <property type="entry name" value="Hotdog Thioesterase"/>
    <property type="match status" value="1"/>
</dbReference>
<evidence type="ECO:0000256" key="2">
    <source>
        <dbReference type="ARBA" id="ARBA00023239"/>
    </source>
</evidence>
<dbReference type="InterPro" id="IPR013114">
    <property type="entry name" value="FabA_FabZ"/>
</dbReference>
<comment type="caution">
    <text evidence="5">The sequence shown here is derived from an EMBL/GenBank/DDBJ whole genome shotgun (WGS) entry which is preliminary data.</text>
</comment>
<sequence>MTGADIGSEPLPTAFDRLVQLEHGRQAVAIRNVPGTLDVFDSHFPRFPVLPGMLLFESMVALAGVVLAAPGERWRLSGARVVRFRHFVRPGDQAEITVRVLDRGQQTARCTASVTVDGRPVASARALDLLREPSMLAATV</sequence>
<dbReference type="RefSeq" id="WP_047221940.1">
    <property type="nucleotide sequence ID" value="NZ_JWIO01000005.1"/>
</dbReference>